<evidence type="ECO:0000313" key="2">
    <source>
        <dbReference type="Ensembl" id="ENSMMSP00000032073.1"/>
    </source>
</evidence>
<reference evidence="2" key="1">
    <citation type="submission" date="2025-08" db="UniProtKB">
        <authorList>
            <consortium name="Ensembl"/>
        </authorList>
    </citation>
    <scope>IDENTIFICATION</scope>
</reference>
<feature type="compositionally biased region" description="Low complexity" evidence="1">
    <location>
        <begin position="120"/>
        <end position="140"/>
    </location>
</feature>
<organism evidence="2 3">
    <name type="scientific">Moschus moschiferus</name>
    <name type="common">Siberian musk deer</name>
    <name type="synonym">Moschus sibiricus</name>
    <dbReference type="NCBI Taxonomy" id="68415"/>
    <lineage>
        <taxon>Eukaryota</taxon>
        <taxon>Metazoa</taxon>
        <taxon>Chordata</taxon>
        <taxon>Craniata</taxon>
        <taxon>Vertebrata</taxon>
        <taxon>Euteleostomi</taxon>
        <taxon>Mammalia</taxon>
        <taxon>Eutheria</taxon>
        <taxon>Laurasiatheria</taxon>
        <taxon>Artiodactyla</taxon>
        <taxon>Ruminantia</taxon>
        <taxon>Pecora</taxon>
        <taxon>Moschidae</taxon>
        <taxon>Moschus</taxon>
    </lineage>
</organism>
<reference evidence="2" key="2">
    <citation type="submission" date="2025-09" db="UniProtKB">
        <authorList>
            <consortium name="Ensembl"/>
        </authorList>
    </citation>
    <scope>IDENTIFICATION</scope>
</reference>
<proteinExistence type="predicted"/>
<feature type="compositionally biased region" description="Pro residues" evidence="1">
    <location>
        <begin position="141"/>
        <end position="152"/>
    </location>
</feature>
<evidence type="ECO:0000256" key="1">
    <source>
        <dbReference type="SAM" id="MobiDB-lite"/>
    </source>
</evidence>
<dbReference type="GeneTree" id="ENSGT01070000253936"/>
<dbReference type="Proteomes" id="UP000694544">
    <property type="component" value="Unplaced"/>
</dbReference>
<dbReference type="Ensembl" id="ENSMMST00000035234.1">
    <property type="protein sequence ID" value="ENSMMSP00000032073.1"/>
    <property type="gene ID" value="ENSMMSG00000023769.1"/>
</dbReference>
<protein>
    <submittedName>
        <fullName evidence="2">Uncharacterized protein</fullName>
    </submittedName>
</protein>
<accession>A0A8C6G1J1</accession>
<name>A0A8C6G1J1_MOSMO</name>
<dbReference type="AlphaFoldDB" id="A0A8C6G1J1"/>
<keyword evidence="3" id="KW-1185">Reference proteome</keyword>
<evidence type="ECO:0000313" key="3">
    <source>
        <dbReference type="Proteomes" id="UP000694544"/>
    </source>
</evidence>
<sequence>AMREAIKVRLVPLSTPPHPSPEGRKRGFLTDAGSQFHQHVVAAELGEQLEQAAHRGSRTSLPVVQQPARGVGVLLQLLDLQVLEVHRLRQHGPVGRHRRPRTRTGRGARTPRRGLRRPWRATPGAAARASRVVGRRFLLPLRPPRPPGPAPPVSLSEKRRPAPQSGAPADARRRGRPVTAFEISGGRGCGDPEPAF</sequence>
<feature type="region of interest" description="Disordered" evidence="1">
    <location>
        <begin position="91"/>
        <end position="196"/>
    </location>
</feature>
<feature type="compositionally biased region" description="Basic residues" evidence="1">
    <location>
        <begin position="91"/>
        <end position="119"/>
    </location>
</feature>